<dbReference type="AlphaFoldDB" id="A0A699WIE5"/>
<gene>
    <name evidence="1" type="ORF">Tci_919126</name>
</gene>
<dbReference type="EMBL" id="BKCJ011692420">
    <property type="protein sequence ID" value="GFD47157.1"/>
    <property type="molecule type" value="Genomic_DNA"/>
</dbReference>
<protein>
    <submittedName>
        <fullName evidence="1">Uncharacterized protein</fullName>
    </submittedName>
</protein>
<feature type="non-terminal residue" evidence="1">
    <location>
        <position position="1"/>
    </location>
</feature>
<sequence length="55" mass="6031">EAGFVHKCRGRVPGLDLLAEDCDDAVRVFVEERLAQRRAVDSFKDLGAEGADVVE</sequence>
<accession>A0A699WIE5</accession>
<proteinExistence type="predicted"/>
<organism evidence="1">
    <name type="scientific">Tanacetum cinerariifolium</name>
    <name type="common">Dalmatian daisy</name>
    <name type="synonym">Chrysanthemum cinerariifolium</name>
    <dbReference type="NCBI Taxonomy" id="118510"/>
    <lineage>
        <taxon>Eukaryota</taxon>
        <taxon>Viridiplantae</taxon>
        <taxon>Streptophyta</taxon>
        <taxon>Embryophyta</taxon>
        <taxon>Tracheophyta</taxon>
        <taxon>Spermatophyta</taxon>
        <taxon>Magnoliopsida</taxon>
        <taxon>eudicotyledons</taxon>
        <taxon>Gunneridae</taxon>
        <taxon>Pentapetalae</taxon>
        <taxon>asterids</taxon>
        <taxon>campanulids</taxon>
        <taxon>Asterales</taxon>
        <taxon>Asteraceae</taxon>
        <taxon>Asteroideae</taxon>
        <taxon>Anthemideae</taxon>
        <taxon>Anthemidinae</taxon>
        <taxon>Tanacetum</taxon>
    </lineage>
</organism>
<name>A0A699WIE5_TANCI</name>
<reference evidence="1" key="1">
    <citation type="journal article" date="2019" name="Sci. Rep.">
        <title>Draft genome of Tanacetum cinerariifolium, the natural source of mosquito coil.</title>
        <authorList>
            <person name="Yamashiro T."/>
            <person name="Shiraishi A."/>
            <person name="Satake H."/>
            <person name="Nakayama K."/>
        </authorList>
    </citation>
    <scope>NUCLEOTIDE SEQUENCE</scope>
</reference>
<feature type="non-terminal residue" evidence="1">
    <location>
        <position position="55"/>
    </location>
</feature>
<evidence type="ECO:0000313" key="1">
    <source>
        <dbReference type="EMBL" id="GFD47157.1"/>
    </source>
</evidence>
<comment type="caution">
    <text evidence="1">The sequence shown here is derived from an EMBL/GenBank/DDBJ whole genome shotgun (WGS) entry which is preliminary data.</text>
</comment>